<gene>
    <name evidence="1" type="ORF">D2E23_0791</name>
</gene>
<dbReference type="RefSeq" id="WP_206431988.1">
    <property type="nucleotide sequence ID" value="NZ_QXGJ01000003.1"/>
</dbReference>
<dbReference type="EMBL" id="QXGJ01000003">
    <property type="protein sequence ID" value="RSX51528.1"/>
    <property type="molecule type" value="Genomic_DNA"/>
</dbReference>
<proteinExistence type="predicted"/>
<name>A0A430FFK9_9BIFI</name>
<sequence>MEDHYALNLLFDAAQQSRRCARPRTDADTSAMARRVKAGTVTRPYRGMYARTDYWNALDRHEQVRHVVRTLSSMHPDWVFCGPTAAIMHGLDCSYRLTGPICIVSDRPTRRQSSKQLIRYAITYPDTEMADGVPVTGLLRTLYDCVAKLPTRYSLAQLDSAIRLGKVAAPTLKAYPCSLPHVRDRNRIEEVFDLADGRSENGGESEGRGVLATIGYPPDDIQVEFPCLQRQRRVHRVDYLWKREDGSLLIGEFDGVRKYIDPTMTSGRTIRAVVDDERDRQRCLEHQGAAIIRFYYTDLDYPGRIARGLSAQGLSRKPGIPSLPFPYTVSSRNRS</sequence>
<dbReference type="Proteomes" id="UP000288607">
    <property type="component" value="Unassembled WGS sequence"/>
</dbReference>
<evidence type="ECO:0000313" key="1">
    <source>
        <dbReference type="EMBL" id="RSX51528.1"/>
    </source>
</evidence>
<accession>A0A430FFK9</accession>
<comment type="caution">
    <text evidence="1">The sequence shown here is derived from an EMBL/GenBank/DDBJ whole genome shotgun (WGS) entry which is preliminary data.</text>
</comment>
<protein>
    <submittedName>
        <fullName evidence="1">CTP synthase</fullName>
    </submittedName>
</protein>
<keyword evidence="2" id="KW-1185">Reference proteome</keyword>
<evidence type="ECO:0000313" key="2">
    <source>
        <dbReference type="Proteomes" id="UP000288607"/>
    </source>
</evidence>
<dbReference type="AlphaFoldDB" id="A0A430FFK9"/>
<organism evidence="1 2">
    <name type="scientific">Bifidobacterium callimiconis</name>
    <dbReference type="NCBI Taxonomy" id="2306973"/>
    <lineage>
        <taxon>Bacteria</taxon>
        <taxon>Bacillati</taxon>
        <taxon>Actinomycetota</taxon>
        <taxon>Actinomycetes</taxon>
        <taxon>Bifidobacteriales</taxon>
        <taxon>Bifidobacteriaceae</taxon>
        <taxon>Bifidobacterium</taxon>
    </lineage>
</organism>
<reference evidence="1 2" key="1">
    <citation type="submission" date="2018-09" db="EMBL/GenBank/DDBJ databases">
        <title>Characterization of the phylogenetic diversity of five novel species belonging to the genus Bifidobacterium.</title>
        <authorList>
            <person name="Lugli G.A."/>
            <person name="Duranti S."/>
            <person name="Milani C."/>
        </authorList>
    </citation>
    <scope>NUCLEOTIDE SEQUENCE [LARGE SCALE GENOMIC DNA]</scope>
    <source>
        <strain evidence="1 2">2028B</strain>
    </source>
</reference>